<protein>
    <submittedName>
        <fullName evidence="2">DUF262 domain-containing protein</fullName>
    </submittedName>
</protein>
<name>A0A5S4H7J7_9ACTN</name>
<dbReference type="AlphaFoldDB" id="A0A5S4H7J7"/>
<comment type="caution">
    <text evidence="2">The sequence shown here is derived from an EMBL/GenBank/DDBJ whole genome shotgun (WGS) entry which is preliminary data.</text>
</comment>
<keyword evidence="3" id="KW-1185">Reference proteome</keyword>
<evidence type="ECO:0000313" key="2">
    <source>
        <dbReference type="EMBL" id="TMR34820.1"/>
    </source>
</evidence>
<dbReference type="EMBL" id="VCKX01000040">
    <property type="protein sequence ID" value="TMR34820.1"/>
    <property type="molecule type" value="Genomic_DNA"/>
</dbReference>
<accession>A0A5S4H7J7</accession>
<dbReference type="Proteomes" id="UP000306628">
    <property type="component" value="Unassembled WGS sequence"/>
</dbReference>
<sequence>MLRTMSERTDNITDLDDVLDADEHDLAIPELEPLSYFGTDFDVHGLVRRLNNADIVVPNFDPSIPVGSDLSGFQRKFVWKKTQMDRFIESLLLGFPVPGIFLVQQKNRQLLVLDGQQRLRTLQRFYSGTLENGSQFALDNVSDDLKGLEYETLDDEQRRILDNTFIHATVVKYNRELGGDESVYSLFERLNTGGTNLYPQEIRVALYHGQLVELLRELNSIKTWRDIYGPASERLKDQELILRFLAFWKNEDNYKRPLKLFLNEFLSKHRDLEDLDPEELRSVFTATCEVASSTLGRKAVRADAQVNAAFSDAILIGIASRLTKGSISDTTGMVHARQQLLENEEFVSAIARATADEDRVARRLRLAKAAFQGVA</sequence>
<organism evidence="2 3">
    <name type="scientific">Nonomuraea zeae</name>
    <dbReference type="NCBI Taxonomy" id="1642303"/>
    <lineage>
        <taxon>Bacteria</taxon>
        <taxon>Bacillati</taxon>
        <taxon>Actinomycetota</taxon>
        <taxon>Actinomycetes</taxon>
        <taxon>Streptosporangiales</taxon>
        <taxon>Streptosporangiaceae</taxon>
        <taxon>Nonomuraea</taxon>
    </lineage>
</organism>
<dbReference type="OrthoDB" id="9787127at2"/>
<evidence type="ECO:0000313" key="3">
    <source>
        <dbReference type="Proteomes" id="UP000306628"/>
    </source>
</evidence>
<evidence type="ECO:0000259" key="1">
    <source>
        <dbReference type="Pfam" id="PF03235"/>
    </source>
</evidence>
<dbReference type="Pfam" id="PF03235">
    <property type="entry name" value="GmrSD_N"/>
    <property type="match status" value="1"/>
</dbReference>
<proteinExistence type="predicted"/>
<dbReference type="InterPro" id="IPR004919">
    <property type="entry name" value="GmrSD_N"/>
</dbReference>
<dbReference type="PANTHER" id="PTHR39639:SF1">
    <property type="entry name" value="DUF262 DOMAIN-CONTAINING PROTEIN"/>
    <property type="match status" value="1"/>
</dbReference>
<dbReference type="PANTHER" id="PTHR39639">
    <property type="entry name" value="CHROMOSOME 16, WHOLE GENOME SHOTGUN SEQUENCE"/>
    <property type="match status" value="1"/>
</dbReference>
<reference evidence="2 3" key="1">
    <citation type="submission" date="2019-05" db="EMBL/GenBank/DDBJ databases">
        <title>Draft genome sequence of Nonomuraea zeae DSM 100528.</title>
        <authorList>
            <person name="Saricaoglu S."/>
            <person name="Isik K."/>
        </authorList>
    </citation>
    <scope>NUCLEOTIDE SEQUENCE [LARGE SCALE GENOMIC DNA]</scope>
    <source>
        <strain evidence="2 3">DSM 100528</strain>
    </source>
</reference>
<gene>
    <name evidence="2" type="ORF">ETD85_15540</name>
</gene>
<feature type="domain" description="GmrSD restriction endonucleases N-terminal" evidence="1">
    <location>
        <begin position="73"/>
        <end position="207"/>
    </location>
</feature>